<dbReference type="GO" id="GO:0003676">
    <property type="term" value="F:nucleic acid binding"/>
    <property type="evidence" value="ECO:0007669"/>
    <property type="project" value="InterPro"/>
</dbReference>
<comment type="caution">
    <text evidence="2">The sequence shown here is derived from an EMBL/GenBank/DDBJ whole genome shotgun (WGS) entry which is preliminary data.</text>
</comment>
<dbReference type="SUPFAM" id="SSF53098">
    <property type="entry name" value="Ribonuclease H-like"/>
    <property type="match status" value="1"/>
</dbReference>
<dbReference type="InterPro" id="IPR036397">
    <property type="entry name" value="RNaseH_sf"/>
</dbReference>
<organism evidence="2 3">
    <name type="scientific">Oryza meyeriana var. granulata</name>
    <dbReference type="NCBI Taxonomy" id="110450"/>
    <lineage>
        <taxon>Eukaryota</taxon>
        <taxon>Viridiplantae</taxon>
        <taxon>Streptophyta</taxon>
        <taxon>Embryophyta</taxon>
        <taxon>Tracheophyta</taxon>
        <taxon>Spermatophyta</taxon>
        <taxon>Magnoliopsida</taxon>
        <taxon>Liliopsida</taxon>
        <taxon>Poales</taxon>
        <taxon>Poaceae</taxon>
        <taxon>BOP clade</taxon>
        <taxon>Oryzoideae</taxon>
        <taxon>Oryzeae</taxon>
        <taxon>Oryzinae</taxon>
        <taxon>Oryza</taxon>
        <taxon>Oryza meyeriana</taxon>
    </lineage>
</organism>
<feature type="domain" description="RNase H type-1" evidence="1">
    <location>
        <begin position="6"/>
        <end position="68"/>
    </location>
</feature>
<dbReference type="GO" id="GO:0004523">
    <property type="term" value="F:RNA-DNA hybrid ribonuclease activity"/>
    <property type="evidence" value="ECO:0007669"/>
    <property type="project" value="InterPro"/>
</dbReference>
<keyword evidence="3" id="KW-1185">Reference proteome</keyword>
<evidence type="ECO:0000313" key="2">
    <source>
        <dbReference type="EMBL" id="KAF0917050.1"/>
    </source>
</evidence>
<dbReference type="Proteomes" id="UP000479710">
    <property type="component" value="Unassembled WGS sequence"/>
</dbReference>
<proteinExistence type="predicted"/>
<protein>
    <recommendedName>
        <fullName evidence="1">RNase H type-1 domain-containing protein</fullName>
    </recommendedName>
</protein>
<dbReference type="InterPro" id="IPR012337">
    <property type="entry name" value="RNaseH-like_sf"/>
</dbReference>
<dbReference type="EMBL" id="SPHZ02000005">
    <property type="protein sequence ID" value="KAF0917050.1"/>
    <property type="molecule type" value="Genomic_DNA"/>
</dbReference>
<dbReference type="Gene3D" id="3.30.420.10">
    <property type="entry name" value="Ribonuclease H-like superfamily/Ribonuclease H"/>
    <property type="match status" value="1"/>
</dbReference>
<evidence type="ECO:0000259" key="1">
    <source>
        <dbReference type="Pfam" id="PF13456"/>
    </source>
</evidence>
<evidence type="ECO:0000313" key="3">
    <source>
        <dbReference type="Proteomes" id="UP000479710"/>
    </source>
</evidence>
<dbReference type="InterPro" id="IPR002156">
    <property type="entry name" value="RNaseH_domain"/>
</dbReference>
<gene>
    <name evidence="2" type="ORF">E2562_016349</name>
</gene>
<sequence length="129" mass="13814">MGAPPHIIIRTDSQVAARQIDKSFQARHPELAKYLAAFRKAEAHFKGISVRSIPRSEIADVDALAKAATNNEPLPPHVLYEILHGSAAQDMDSDATSAPVTAIITTLDWRGPNMDILSGLSKGSSGTEV</sequence>
<name>A0A6G1DX09_9ORYZ</name>
<reference evidence="2 3" key="1">
    <citation type="submission" date="2019-11" db="EMBL/GenBank/DDBJ databases">
        <title>Whole genome sequence of Oryza granulata.</title>
        <authorList>
            <person name="Li W."/>
        </authorList>
    </citation>
    <scope>NUCLEOTIDE SEQUENCE [LARGE SCALE GENOMIC DNA]</scope>
    <source>
        <strain evidence="3">cv. Menghai</strain>
        <tissue evidence="2">Leaf</tissue>
    </source>
</reference>
<accession>A0A6G1DX09</accession>
<dbReference type="AlphaFoldDB" id="A0A6G1DX09"/>
<dbReference type="Pfam" id="PF13456">
    <property type="entry name" value="RVT_3"/>
    <property type="match status" value="1"/>
</dbReference>
<dbReference type="OrthoDB" id="101614at2759"/>